<keyword evidence="3 7" id="KW-0997">Cell inner membrane</keyword>
<feature type="transmembrane region" description="Helical" evidence="7">
    <location>
        <begin position="213"/>
        <end position="236"/>
    </location>
</feature>
<evidence type="ECO:0000313" key="10">
    <source>
        <dbReference type="Proteomes" id="UP000609531"/>
    </source>
</evidence>
<evidence type="ECO:0000259" key="8">
    <source>
        <dbReference type="Pfam" id="PF06808"/>
    </source>
</evidence>
<name>A0A934IJ58_9HYPH</name>
<dbReference type="EMBL" id="JAEKJA010000019">
    <property type="protein sequence ID" value="MBJ3777664.1"/>
    <property type="molecule type" value="Genomic_DNA"/>
</dbReference>
<comment type="subcellular location">
    <subcellularLocation>
        <location evidence="1 7">Cell inner membrane</location>
        <topology evidence="1 7">Multi-pass membrane protein</topology>
    </subcellularLocation>
</comment>
<feature type="transmembrane region" description="Helical" evidence="7">
    <location>
        <begin position="58"/>
        <end position="83"/>
    </location>
</feature>
<dbReference type="RefSeq" id="WP_198883572.1">
    <property type="nucleotide sequence ID" value="NZ_JAEKJA010000019.1"/>
</dbReference>
<gene>
    <name evidence="9" type="ORF">JCR33_18305</name>
</gene>
<evidence type="ECO:0000256" key="3">
    <source>
        <dbReference type="ARBA" id="ARBA00022519"/>
    </source>
</evidence>
<comment type="function">
    <text evidence="7">Part of the tripartite ATP-independent periplasmic (TRAP) transport system.</text>
</comment>
<dbReference type="InterPro" id="IPR004681">
    <property type="entry name" value="TRAP_DctM"/>
</dbReference>
<evidence type="ECO:0000313" key="9">
    <source>
        <dbReference type="EMBL" id="MBJ3777664.1"/>
    </source>
</evidence>
<keyword evidence="5 7" id="KW-1133">Transmembrane helix</keyword>
<evidence type="ECO:0000256" key="2">
    <source>
        <dbReference type="ARBA" id="ARBA00022475"/>
    </source>
</evidence>
<keyword evidence="6 7" id="KW-0472">Membrane</keyword>
<evidence type="ECO:0000256" key="7">
    <source>
        <dbReference type="RuleBase" id="RU369079"/>
    </source>
</evidence>
<feature type="transmembrane region" description="Helical" evidence="7">
    <location>
        <begin position="242"/>
        <end position="260"/>
    </location>
</feature>
<dbReference type="GO" id="GO:0005886">
    <property type="term" value="C:plasma membrane"/>
    <property type="evidence" value="ECO:0007669"/>
    <property type="project" value="UniProtKB-SubCell"/>
</dbReference>
<comment type="subunit">
    <text evidence="7">The complex comprises the extracytoplasmic solute receptor protein and the two transmembrane proteins.</text>
</comment>
<dbReference type="AlphaFoldDB" id="A0A934IJ58"/>
<evidence type="ECO:0000256" key="1">
    <source>
        <dbReference type="ARBA" id="ARBA00004429"/>
    </source>
</evidence>
<feature type="transmembrane region" description="Helical" evidence="7">
    <location>
        <begin position="168"/>
        <end position="192"/>
    </location>
</feature>
<proteinExistence type="inferred from homology"/>
<comment type="similarity">
    <text evidence="7">Belongs to the TRAP transporter large permease family.</text>
</comment>
<comment type="caution">
    <text evidence="9">The sequence shown here is derived from an EMBL/GenBank/DDBJ whole genome shotgun (WGS) entry which is preliminary data.</text>
</comment>
<keyword evidence="4 7" id="KW-0812">Transmembrane</keyword>
<organism evidence="9 10">
    <name type="scientific">Acuticoccus mangrovi</name>
    <dbReference type="NCBI Taxonomy" id="2796142"/>
    <lineage>
        <taxon>Bacteria</taxon>
        <taxon>Pseudomonadati</taxon>
        <taxon>Pseudomonadota</taxon>
        <taxon>Alphaproteobacteria</taxon>
        <taxon>Hyphomicrobiales</taxon>
        <taxon>Amorphaceae</taxon>
        <taxon>Acuticoccus</taxon>
    </lineage>
</organism>
<dbReference type="GO" id="GO:0022857">
    <property type="term" value="F:transmembrane transporter activity"/>
    <property type="evidence" value="ECO:0007669"/>
    <property type="project" value="UniProtKB-UniRule"/>
</dbReference>
<evidence type="ECO:0000256" key="4">
    <source>
        <dbReference type="ARBA" id="ARBA00022692"/>
    </source>
</evidence>
<feature type="transmembrane region" description="Helical" evidence="7">
    <location>
        <begin position="355"/>
        <end position="379"/>
    </location>
</feature>
<feature type="domain" description="TRAP C4-dicarboxylate transport system permease DctM subunit" evidence="8">
    <location>
        <begin position="8"/>
        <end position="416"/>
    </location>
</feature>
<feature type="transmembrane region" description="Helical" evidence="7">
    <location>
        <begin position="136"/>
        <end position="162"/>
    </location>
</feature>
<reference evidence="9" key="1">
    <citation type="submission" date="2020-12" db="EMBL/GenBank/DDBJ databases">
        <title>Bacterial taxonomy.</title>
        <authorList>
            <person name="Pan X."/>
        </authorList>
    </citation>
    <scope>NUCLEOTIDE SEQUENCE</scope>
    <source>
        <strain evidence="9">B2012</strain>
    </source>
</reference>
<dbReference type="PIRSF" id="PIRSF006066">
    <property type="entry name" value="HI0050"/>
    <property type="match status" value="1"/>
</dbReference>
<accession>A0A934IJ58</accession>
<comment type="caution">
    <text evidence="7">Lacks conserved residue(s) required for the propagation of feature annotation.</text>
</comment>
<dbReference type="Proteomes" id="UP000609531">
    <property type="component" value="Unassembled WGS sequence"/>
</dbReference>
<dbReference type="Pfam" id="PF06808">
    <property type="entry name" value="DctM"/>
    <property type="match status" value="1"/>
</dbReference>
<sequence length="428" mass="44214">MTLVLLMFAAFAVLLLIGVPIAFAMGLSAVMALAVEGTVPLLVLPQRFYSSLDAFSLLAIPLYIFAGEIMNVGGVTAAIVRFARSLVGHIRGGLGQVNILTSIIFAGISGSAAADCAAVGSMMLPAMKREGYKPEWSVVITTASSILGPIIPPSILMVLYGAMTGLSIGTLFLAGIVPGLFMAFVMMVLVYLKADTIGAPRQSRAPLSEVASSLGAAAPALLMPVLIVGGILSGVFTPTEAGIVAVAYGLLYGIVARRLTLRGTYEFALSTALSTASILIILGGAALFSWIIARAGVPAAIATWLSEVTSNGAVVLALIVLLLLVIGMFIETISALILVVPVLTPIAGNFGFDPIHFSVVTVIAVLIGALTPPVAVLLLLTCKIGGVEYSRTMRPLVPFLLVLFAGLVAIMYVPALTLALPRLFGYGG</sequence>
<evidence type="ECO:0000256" key="6">
    <source>
        <dbReference type="ARBA" id="ARBA00023136"/>
    </source>
</evidence>
<dbReference type="NCBIfam" id="TIGR00786">
    <property type="entry name" value="dctM"/>
    <property type="match status" value="1"/>
</dbReference>
<keyword evidence="10" id="KW-1185">Reference proteome</keyword>
<protein>
    <recommendedName>
        <fullName evidence="7">TRAP transporter large permease protein</fullName>
    </recommendedName>
</protein>
<feature type="transmembrane region" description="Helical" evidence="7">
    <location>
        <begin position="399"/>
        <end position="420"/>
    </location>
</feature>
<dbReference type="PANTHER" id="PTHR33362">
    <property type="entry name" value="SIALIC ACID TRAP TRANSPORTER PERMEASE PROTEIN SIAT-RELATED"/>
    <property type="match status" value="1"/>
</dbReference>
<keyword evidence="2" id="KW-1003">Cell membrane</keyword>
<evidence type="ECO:0000256" key="5">
    <source>
        <dbReference type="ARBA" id="ARBA00022989"/>
    </source>
</evidence>
<dbReference type="InterPro" id="IPR010656">
    <property type="entry name" value="DctM"/>
</dbReference>
<feature type="transmembrane region" description="Helical" evidence="7">
    <location>
        <begin position="267"/>
        <end position="293"/>
    </location>
</feature>
<dbReference type="PANTHER" id="PTHR33362:SF2">
    <property type="entry name" value="TRAP TRANSPORTER LARGE PERMEASE PROTEIN"/>
    <property type="match status" value="1"/>
</dbReference>
<keyword evidence="7" id="KW-0813">Transport</keyword>
<feature type="transmembrane region" description="Helical" evidence="7">
    <location>
        <begin position="313"/>
        <end position="343"/>
    </location>
</feature>